<accession>A0A6N1VCK0</accession>
<evidence type="ECO:0000256" key="1">
    <source>
        <dbReference type="SAM" id="MobiDB-lite"/>
    </source>
</evidence>
<gene>
    <name evidence="4" type="ORF">HTY61_09825</name>
</gene>
<keyword evidence="5" id="KW-1185">Reference proteome</keyword>
<evidence type="ECO:0000259" key="2">
    <source>
        <dbReference type="Pfam" id="PF05876"/>
    </source>
</evidence>
<proteinExistence type="predicted"/>
<feature type="domain" description="Terminase large subunit GpA endonuclease" evidence="3">
    <location>
        <begin position="302"/>
        <end position="614"/>
    </location>
</feature>
<dbReference type="Gene3D" id="3.40.50.300">
    <property type="entry name" value="P-loop containing nucleotide triphosphate hydrolases"/>
    <property type="match status" value="1"/>
</dbReference>
<dbReference type="InterPro" id="IPR051220">
    <property type="entry name" value="TFA_Chaperone"/>
</dbReference>
<dbReference type="Proteomes" id="UP000509367">
    <property type="component" value="Chromosome"/>
</dbReference>
<dbReference type="PANTHER" id="PTHR34413:SF2">
    <property type="entry name" value="PROPHAGE TAIL FIBER ASSEMBLY PROTEIN HOMOLOG TFAE-RELATED"/>
    <property type="match status" value="1"/>
</dbReference>
<dbReference type="AlphaFoldDB" id="A0A6N1VCK0"/>
<reference evidence="4 5" key="1">
    <citation type="submission" date="2020-06" db="EMBL/GenBank/DDBJ databases">
        <title>Oricola thermophila sp. nov. isolated from a tidal sediments.</title>
        <authorList>
            <person name="Kwon K.K."/>
            <person name="Yang S.-H."/>
            <person name="Park M.-J."/>
        </authorList>
    </citation>
    <scope>NUCLEOTIDE SEQUENCE [LARGE SCALE GENOMIC DNA]</scope>
    <source>
        <strain evidence="4 5">MEBiC13590</strain>
    </source>
</reference>
<dbReference type="EMBL" id="CP054836">
    <property type="protein sequence ID" value="QKV18726.1"/>
    <property type="molecule type" value="Genomic_DNA"/>
</dbReference>
<dbReference type="InterPro" id="IPR046454">
    <property type="entry name" value="GpA_endonuclease"/>
</dbReference>
<dbReference type="Pfam" id="PF20454">
    <property type="entry name" value="GpA_nuclease"/>
    <property type="match status" value="1"/>
</dbReference>
<organism evidence="4 5">
    <name type="scientific">Oricola thermophila</name>
    <dbReference type="NCBI Taxonomy" id="2742145"/>
    <lineage>
        <taxon>Bacteria</taxon>
        <taxon>Pseudomonadati</taxon>
        <taxon>Pseudomonadota</taxon>
        <taxon>Alphaproteobacteria</taxon>
        <taxon>Hyphomicrobiales</taxon>
        <taxon>Ahrensiaceae</taxon>
        <taxon>Oricola</taxon>
    </lineage>
</organism>
<dbReference type="KEGG" id="orm:HTY61_09825"/>
<name>A0A6N1VCK0_9HYPH</name>
<feature type="compositionally biased region" description="Basic and acidic residues" evidence="1">
    <location>
        <begin position="652"/>
        <end position="665"/>
    </location>
</feature>
<feature type="domain" description="Phage terminase large subunit GpA ATPase" evidence="2">
    <location>
        <begin position="42"/>
        <end position="288"/>
    </location>
</feature>
<dbReference type="InterPro" id="IPR046453">
    <property type="entry name" value="GpA_ATPase"/>
</dbReference>
<dbReference type="PANTHER" id="PTHR34413">
    <property type="entry name" value="PROPHAGE TAIL FIBER ASSEMBLY PROTEIN HOMOLOG TFAE-RELATED-RELATED"/>
    <property type="match status" value="1"/>
</dbReference>
<dbReference type="Pfam" id="PF05876">
    <property type="entry name" value="GpA_ATPase"/>
    <property type="match status" value="1"/>
</dbReference>
<protein>
    <submittedName>
        <fullName evidence="4">Phage terminase large subunit family protein</fullName>
    </submittedName>
</protein>
<dbReference type="GO" id="GO:0004519">
    <property type="term" value="F:endonuclease activity"/>
    <property type="evidence" value="ECO:0007669"/>
    <property type="project" value="InterPro"/>
</dbReference>
<sequence length="674" mass="76869">MTLLYNADRMLAECLCEVTTPPPPVDYLAWAKEHIEFSPGTSDFPGKYNEKLFPFFTEILHALSPEDPCRFVTLAKSAQVGGTVLANIFALGTIDLDPCLFLYVHPTDEMGDRWSKQKLTPMIRESEHLRSLFPDKSRDAANSVRYKERKDGRGAIQVAGANSAANLSQMSCKCQVHDDVAKWEDNAGGDPESQAESRAKTYRNAKIFKISTPLISPGCRISRAYDAGSQETYRVPCPHCGGFQALDWENMRDHIDLDHPERAHFRCVHCGEKIEERHRAWMVDPANGAHWFAKHPERKGYHRSFHIWMAYSPLERWETIAREWAKVQRGAAEDASAADRRSIEQTFYNDSLGLPLVLDQAAVDWELLRDRAEENTRQRGVVPARALALTLGIDVQETWVEWTLWGWGPFAYSAPIDHGRIDDRAGREGLSSREHSGHISEPEVRAALSALLRRKWRDENGVWREIDLAAIDGNYSTDDVWQWAREHPRSRVIMVRGGSDPFAPAIKQVSTETNAKGRQKRKAYTSRFFNFNASEFKMRLYRHLAKEDPDQPGYVDLPAGLGDEFFQQLVSEVREPVQSRGRLTWRWVLPHGKRNEVLDNANQARAAAYRLGIPLWGDDEWDARRDALARIAPSEPDLEDLIMKPQAPADVSRGEPEQDRAERIARARRNRRGR</sequence>
<evidence type="ECO:0000259" key="3">
    <source>
        <dbReference type="Pfam" id="PF20454"/>
    </source>
</evidence>
<feature type="region of interest" description="Disordered" evidence="1">
    <location>
        <begin position="635"/>
        <end position="674"/>
    </location>
</feature>
<evidence type="ECO:0000313" key="4">
    <source>
        <dbReference type="EMBL" id="QKV18726.1"/>
    </source>
</evidence>
<dbReference type="GO" id="GO:0016887">
    <property type="term" value="F:ATP hydrolysis activity"/>
    <property type="evidence" value="ECO:0007669"/>
    <property type="project" value="InterPro"/>
</dbReference>
<dbReference type="InterPro" id="IPR027417">
    <property type="entry name" value="P-loop_NTPase"/>
</dbReference>
<dbReference type="RefSeq" id="WP_175276619.1">
    <property type="nucleotide sequence ID" value="NZ_CP054836.1"/>
</dbReference>
<evidence type="ECO:0000313" key="5">
    <source>
        <dbReference type="Proteomes" id="UP000509367"/>
    </source>
</evidence>